<name>F3FUS6_PSESX</name>
<dbReference type="PANTHER" id="PTHR43866:SF3">
    <property type="entry name" value="METHYLMALONATE-SEMIALDEHYDE DEHYDROGENASE [ACYLATING], MITOCHONDRIAL"/>
    <property type="match status" value="1"/>
</dbReference>
<dbReference type="AlphaFoldDB" id="F3FUS6"/>
<dbReference type="GO" id="GO:0006210">
    <property type="term" value="P:thymine catabolic process"/>
    <property type="evidence" value="ECO:0007669"/>
    <property type="project" value="TreeGrafter"/>
</dbReference>
<proteinExistence type="inferred from homology"/>
<dbReference type="GO" id="GO:0004491">
    <property type="term" value="F:methylmalonate-semialdehyde dehydrogenase (acylating, NAD) activity"/>
    <property type="evidence" value="ECO:0007669"/>
    <property type="project" value="InterPro"/>
</dbReference>
<comment type="caution">
    <text evidence="3">The sequence shown here is derived from an EMBL/GenBank/DDBJ whole genome shotgun (WGS) entry which is preliminary data.</text>
</comment>
<reference evidence="3 4" key="1">
    <citation type="journal article" date="2011" name="PLoS Pathog.">
        <title>Dynamic evolution of pathogenicity revealed by sequencing and comparative genomics of 19 Pseudomonas syringae isolates.</title>
        <authorList>
            <person name="Baltrus D.A."/>
            <person name="Nishimura M.T."/>
            <person name="Romanchuk A."/>
            <person name="Chang J.H."/>
            <person name="Mukhtar M.S."/>
            <person name="Cherkis K."/>
            <person name="Roach J."/>
            <person name="Grant S.R."/>
            <person name="Jones C.D."/>
            <person name="Dangl J.L."/>
        </authorList>
    </citation>
    <scope>NUCLEOTIDE SEQUENCE [LARGE SCALE GENOMIC DNA]</scope>
    <source>
        <strain evidence="4">M301072PT</strain>
    </source>
</reference>
<evidence type="ECO:0000256" key="1">
    <source>
        <dbReference type="ARBA" id="ARBA00009986"/>
    </source>
</evidence>
<dbReference type="InterPro" id="IPR010061">
    <property type="entry name" value="MeMal-semiAld_DH"/>
</dbReference>
<dbReference type="PANTHER" id="PTHR43866">
    <property type="entry name" value="MALONATE-SEMIALDEHYDE DEHYDROGENASE"/>
    <property type="match status" value="1"/>
</dbReference>
<protein>
    <submittedName>
        <fullName evidence="3">Methylmalonate-semialdehyde dehydrogenase</fullName>
    </submittedName>
</protein>
<dbReference type="Gene3D" id="3.40.605.10">
    <property type="entry name" value="Aldehyde Dehydrogenase, Chain A, domain 1"/>
    <property type="match status" value="1"/>
</dbReference>
<dbReference type="HOGENOM" id="CLU_3001288_0_0_6"/>
<organism evidence="3 4">
    <name type="scientific">Pseudomonas syringae pv. japonica str. M301072</name>
    <dbReference type="NCBI Taxonomy" id="629262"/>
    <lineage>
        <taxon>Bacteria</taxon>
        <taxon>Pseudomonadati</taxon>
        <taxon>Pseudomonadota</taxon>
        <taxon>Gammaproteobacteria</taxon>
        <taxon>Pseudomonadales</taxon>
        <taxon>Pseudomonadaceae</taxon>
        <taxon>Pseudomonas</taxon>
        <taxon>Pseudomonas syringae</taxon>
    </lineage>
</organism>
<evidence type="ECO:0000313" key="4">
    <source>
        <dbReference type="Proteomes" id="UP000004471"/>
    </source>
</evidence>
<sequence length="57" mass="6143">MNASLNHTTTSIARVKLLINGEWTDSQSSEWVDIVNPATQEILAQVPFATASEVDAA</sequence>
<comment type="similarity">
    <text evidence="1">Belongs to the aldehyde dehydrogenase family.</text>
</comment>
<dbReference type="InterPro" id="IPR016162">
    <property type="entry name" value="Ald_DH_N"/>
</dbReference>
<feature type="non-terminal residue" evidence="3">
    <location>
        <position position="57"/>
    </location>
</feature>
<dbReference type="EMBL" id="AEAH01002087">
    <property type="protein sequence ID" value="EGH33968.1"/>
    <property type="molecule type" value="Genomic_DNA"/>
</dbReference>
<keyword evidence="2" id="KW-0560">Oxidoreductase</keyword>
<evidence type="ECO:0000313" key="3">
    <source>
        <dbReference type="EMBL" id="EGH33968.1"/>
    </source>
</evidence>
<gene>
    <name evidence="3" type="ORF">PSYJA_35624</name>
</gene>
<evidence type="ECO:0000256" key="2">
    <source>
        <dbReference type="ARBA" id="ARBA00023002"/>
    </source>
</evidence>
<dbReference type="Proteomes" id="UP000004471">
    <property type="component" value="Unassembled WGS sequence"/>
</dbReference>
<dbReference type="InterPro" id="IPR016161">
    <property type="entry name" value="Ald_DH/histidinol_DH"/>
</dbReference>
<dbReference type="GO" id="GO:0006574">
    <property type="term" value="P:L-valine catabolic process"/>
    <property type="evidence" value="ECO:0007669"/>
    <property type="project" value="TreeGrafter"/>
</dbReference>
<accession>F3FUS6</accession>
<dbReference type="SUPFAM" id="SSF53720">
    <property type="entry name" value="ALDH-like"/>
    <property type="match status" value="1"/>
</dbReference>